<evidence type="ECO:0000313" key="3">
    <source>
        <dbReference type="EMBL" id="OAX80323.1"/>
    </source>
</evidence>
<dbReference type="AlphaFoldDB" id="A0A1B7NU59"/>
<evidence type="ECO:0000256" key="1">
    <source>
        <dbReference type="SAM" id="MobiDB-lite"/>
    </source>
</evidence>
<dbReference type="InterPro" id="IPR053008">
    <property type="entry name" value="Phomopsin_biosynth_assoc"/>
</dbReference>
<feature type="transmembrane region" description="Helical" evidence="2">
    <location>
        <begin position="51"/>
        <end position="70"/>
    </location>
</feature>
<keyword evidence="2" id="KW-0472">Membrane</keyword>
<organism evidence="3 4">
    <name type="scientific">Emergomyces africanus</name>
    <dbReference type="NCBI Taxonomy" id="1955775"/>
    <lineage>
        <taxon>Eukaryota</taxon>
        <taxon>Fungi</taxon>
        <taxon>Dikarya</taxon>
        <taxon>Ascomycota</taxon>
        <taxon>Pezizomycotina</taxon>
        <taxon>Eurotiomycetes</taxon>
        <taxon>Eurotiomycetidae</taxon>
        <taxon>Onygenales</taxon>
        <taxon>Ajellomycetaceae</taxon>
        <taxon>Emergomyces</taxon>
    </lineage>
</organism>
<accession>A0A1B7NU59</accession>
<evidence type="ECO:0000256" key="2">
    <source>
        <dbReference type="SAM" id="Phobius"/>
    </source>
</evidence>
<dbReference type="PANTHER" id="PTHR35896:SF3">
    <property type="entry name" value="MAJOR FACILITATOR SUPERFAMILY TRANSPORTER"/>
    <property type="match status" value="1"/>
</dbReference>
<keyword evidence="4" id="KW-1185">Reference proteome</keyword>
<feature type="region of interest" description="Disordered" evidence="1">
    <location>
        <begin position="1"/>
        <end position="24"/>
    </location>
</feature>
<name>A0A1B7NU59_9EURO</name>
<dbReference type="OrthoDB" id="3501153at2759"/>
<feature type="compositionally biased region" description="Basic and acidic residues" evidence="1">
    <location>
        <begin position="1"/>
        <end position="23"/>
    </location>
</feature>
<keyword evidence="2" id="KW-1133">Transmembrane helix</keyword>
<dbReference type="Proteomes" id="UP000091918">
    <property type="component" value="Unassembled WGS sequence"/>
</dbReference>
<reference evidence="3 4" key="1">
    <citation type="submission" date="2015-07" db="EMBL/GenBank/DDBJ databases">
        <title>Emmonsia species relationships and genome sequence.</title>
        <authorList>
            <person name="Cuomo C.A."/>
            <person name="Schwartz I.S."/>
            <person name="Kenyon C."/>
            <person name="de Hoog G.S."/>
            <person name="Govender N.P."/>
            <person name="Botha A."/>
            <person name="Moreno L."/>
            <person name="de Vries M."/>
            <person name="Munoz J.F."/>
            <person name="Stielow J.B."/>
        </authorList>
    </citation>
    <scope>NUCLEOTIDE SEQUENCE [LARGE SCALE GENOMIC DNA]</scope>
    <source>
        <strain evidence="3 4">CBS 136260</strain>
    </source>
</reference>
<dbReference type="PANTHER" id="PTHR35896">
    <property type="entry name" value="IG-LIKE DOMAIN-CONTAINING PROTEIN"/>
    <property type="match status" value="1"/>
</dbReference>
<protein>
    <submittedName>
        <fullName evidence="3">Uncharacterized protein</fullName>
    </submittedName>
</protein>
<keyword evidence="2" id="KW-0812">Transmembrane</keyword>
<gene>
    <name evidence="3" type="ORF">ACJ72_05351</name>
</gene>
<sequence>MRSGEMEKYYHDLPTKSDLDTESLKPLLPPEPNTTINNSPKRICLLQVYSFAVRILAFTGMAGLVIAALYKPPRSSTSLSPPASYTTTTSLRTIPPIELQQKHSTYGTQCGNSPAEARRLGCRFDMINFSWQPAACWDEALYAQFIARYKNIWYWETLDGEPVPVDEVLEGRHQLLSTTWEFYIVHCLYVMEQVARGSWPLPQEAGGQAGQSLLEGEWSPLYLHEKQCMLDLRDTGKHAGKTKMISVAMWYPACEPRSAN</sequence>
<evidence type="ECO:0000313" key="4">
    <source>
        <dbReference type="Proteomes" id="UP000091918"/>
    </source>
</evidence>
<proteinExistence type="predicted"/>
<comment type="caution">
    <text evidence="3">The sequence shown here is derived from an EMBL/GenBank/DDBJ whole genome shotgun (WGS) entry which is preliminary data.</text>
</comment>
<dbReference type="STRING" id="1658172.A0A1B7NU59"/>
<dbReference type="EMBL" id="LGUA01000734">
    <property type="protein sequence ID" value="OAX80323.1"/>
    <property type="molecule type" value="Genomic_DNA"/>
</dbReference>